<keyword evidence="10" id="KW-1185">Reference proteome</keyword>
<name>A0ABU0PUC0_STRAH</name>
<dbReference type="PRINTS" id="PR00090">
    <property type="entry name" value="RNGDIOXGNASE"/>
</dbReference>
<evidence type="ECO:0000256" key="7">
    <source>
        <dbReference type="SAM" id="MobiDB-lite"/>
    </source>
</evidence>
<sequence>MAGSPLSGGSDPWHTSPSPPRASWTEHFKIDTGPVSYADSISPEFYELERDAIFRRTWLNVGRVEQLPRKGSYFTKELDAARASVVVVRGTDGEVRAFHNVCRHRGNKLVWDDYPREETKGTCRAFTCKYHAWRYDLEGKLTFVQQESEFFGIDTSKYGLMQVQTEVWEGFIFVNLDPENTTPLKTYLGKFAQGIDGYPFHKLTQVHKYRAEIGSNWKLFIDAFAEFYHAPILHAGQYESGEAAKIKKYGYEALSYDIDGPHSMVSSWGGIAPPKEKAMVKPIERVLRSGLFGPWDAPDIGMTTEELPPAINPTRNEVWGMDSFVFFPNFMLLIWRPNWVLTYHYWPTSYNTHIFEGTCYFVPPENGFQRLQQELAAVTFKEYGLQDGNTLEATQTMLESRTVDQFPLCDQEVLLRHLHNTTQSYVREYQQRNAPAPTS</sequence>
<proteinExistence type="predicted"/>
<dbReference type="Pfam" id="PF00848">
    <property type="entry name" value="Ring_hydroxyl_A"/>
    <property type="match status" value="1"/>
</dbReference>
<dbReference type="RefSeq" id="WP_307040323.1">
    <property type="nucleotide sequence ID" value="NZ_JAUSYA010000001.1"/>
</dbReference>
<dbReference type="InterPro" id="IPR036922">
    <property type="entry name" value="Rieske_2Fe-2S_sf"/>
</dbReference>
<comment type="caution">
    <text evidence="9">The sequence shown here is derived from an EMBL/GenBank/DDBJ whole genome shotgun (WGS) entry which is preliminary data.</text>
</comment>
<dbReference type="CDD" id="cd00680">
    <property type="entry name" value="RHO_alpha_C"/>
    <property type="match status" value="1"/>
</dbReference>
<dbReference type="PANTHER" id="PTHR43756:SF5">
    <property type="entry name" value="CHOLINE MONOOXYGENASE, CHLOROPLASTIC"/>
    <property type="match status" value="1"/>
</dbReference>
<dbReference type="SUPFAM" id="SSF55961">
    <property type="entry name" value="Bet v1-like"/>
    <property type="match status" value="1"/>
</dbReference>
<evidence type="ECO:0000313" key="10">
    <source>
        <dbReference type="Proteomes" id="UP001243364"/>
    </source>
</evidence>
<protein>
    <submittedName>
        <fullName evidence="9">Phenylpropionate dioxygenase-like ring-hydroxylating dioxygenase large terminal subunit</fullName>
    </submittedName>
</protein>
<organism evidence="9 10">
    <name type="scientific">Streptomyces achromogenes</name>
    <dbReference type="NCBI Taxonomy" id="67255"/>
    <lineage>
        <taxon>Bacteria</taxon>
        <taxon>Bacillati</taxon>
        <taxon>Actinomycetota</taxon>
        <taxon>Actinomycetes</taxon>
        <taxon>Kitasatosporales</taxon>
        <taxon>Streptomycetaceae</taxon>
        <taxon>Streptomyces</taxon>
    </lineage>
</organism>
<keyword evidence="3" id="KW-0479">Metal-binding</keyword>
<dbReference type="SUPFAM" id="SSF50022">
    <property type="entry name" value="ISP domain"/>
    <property type="match status" value="1"/>
</dbReference>
<dbReference type="InterPro" id="IPR001663">
    <property type="entry name" value="Rng_hydr_dOase-A"/>
</dbReference>
<dbReference type="EMBL" id="JAUSYA010000001">
    <property type="protein sequence ID" value="MDQ0681983.1"/>
    <property type="molecule type" value="Genomic_DNA"/>
</dbReference>
<dbReference type="PANTHER" id="PTHR43756">
    <property type="entry name" value="CHOLINE MONOOXYGENASE, CHLOROPLASTIC"/>
    <property type="match status" value="1"/>
</dbReference>
<comment type="cofactor">
    <cofactor evidence="1">
        <name>Fe cation</name>
        <dbReference type="ChEBI" id="CHEBI:24875"/>
    </cofactor>
</comment>
<evidence type="ECO:0000256" key="1">
    <source>
        <dbReference type="ARBA" id="ARBA00001962"/>
    </source>
</evidence>
<gene>
    <name evidence="9" type="ORF">QFZ56_000946</name>
</gene>
<evidence type="ECO:0000256" key="5">
    <source>
        <dbReference type="ARBA" id="ARBA00023004"/>
    </source>
</evidence>
<dbReference type="Pfam" id="PF00355">
    <property type="entry name" value="Rieske"/>
    <property type="match status" value="1"/>
</dbReference>
<keyword evidence="5" id="KW-0408">Iron</keyword>
<evidence type="ECO:0000256" key="4">
    <source>
        <dbReference type="ARBA" id="ARBA00023002"/>
    </source>
</evidence>
<evidence type="ECO:0000259" key="8">
    <source>
        <dbReference type="PROSITE" id="PS51296"/>
    </source>
</evidence>
<feature type="domain" description="Rieske" evidence="8">
    <location>
        <begin position="58"/>
        <end position="174"/>
    </location>
</feature>
<evidence type="ECO:0000256" key="6">
    <source>
        <dbReference type="ARBA" id="ARBA00023014"/>
    </source>
</evidence>
<dbReference type="Proteomes" id="UP001243364">
    <property type="component" value="Unassembled WGS sequence"/>
</dbReference>
<keyword evidence="2" id="KW-0001">2Fe-2S</keyword>
<evidence type="ECO:0000256" key="3">
    <source>
        <dbReference type="ARBA" id="ARBA00022723"/>
    </source>
</evidence>
<keyword evidence="4" id="KW-0560">Oxidoreductase</keyword>
<keyword evidence="6" id="KW-0411">Iron-sulfur</keyword>
<dbReference type="CDD" id="cd03469">
    <property type="entry name" value="Rieske_RO_Alpha_N"/>
    <property type="match status" value="1"/>
</dbReference>
<dbReference type="PROSITE" id="PS51296">
    <property type="entry name" value="RIESKE"/>
    <property type="match status" value="1"/>
</dbReference>
<dbReference type="InterPro" id="IPR017941">
    <property type="entry name" value="Rieske_2Fe-2S"/>
</dbReference>
<evidence type="ECO:0000313" key="9">
    <source>
        <dbReference type="EMBL" id="MDQ0681983.1"/>
    </source>
</evidence>
<dbReference type="InterPro" id="IPR015879">
    <property type="entry name" value="Ring_hydroxy_dOase_asu_C_dom"/>
</dbReference>
<accession>A0ABU0PUC0</accession>
<reference evidence="9 10" key="1">
    <citation type="submission" date="2023-07" db="EMBL/GenBank/DDBJ databases">
        <title>Comparative genomics of wheat-associated soil bacteria to identify genetic determinants of phenazine resistance.</title>
        <authorList>
            <person name="Mouncey N."/>
        </authorList>
    </citation>
    <scope>NUCLEOTIDE SEQUENCE [LARGE SCALE GENOMIC DNA]</scope>
    <source>
        <strain evidence="9 10">W4I19-2</strain>
    </source>
</reference>
<evidence type="ECO:0000256" key="2">
    <source>
        <dbReference type="ARBA" id="ARBA00022714"/>
    </source>
</evidence>
<dbReference type="Gene3D" id="3.90.380.10">
    <property type="entry name" value="Naphthalene 1,2-dioxygenase Alpha Subunit, Chain A, domain 1"/>
    <property type="match status" value="1"/>
</dbReference>
<feature type="region of interest" description="Disordered" evidence="7">
    <location>
        <begin position="1"/>
        <end position="21"/>
    </location>
</feature>
<dbReference type="Gene3D" id="2.102.10.10">
    <property type="entry name" value="Rieske [2Fe-2S] iron-sulphur domain"/>
    <property type="match status" value="1"/>
</dbReference>